<comment type="caution">
    <text evidence="3">The sequence shown here is derived from an EMBL/GenBank/DDBJ whole genome shotgun (WGS) entry which is preliminary data.</text>
</comment>
<dbReference type="AlphaFoldDB" id="A0A2H0N489"/>
<feature type="transmembrane region" description="Helical" evidence="2">
    <location>
        <begin position="260"/>
        <end position="282"/>
    </location>
</feature>
<protein>
    <submittedName>
        <fullName evidence="3">Uncharacterized protein</fullName>
    </submittedName>
</protein>
<keyword evidence="2" id="KW-0472">Membrane</keyword>
<keyword evidence="2" id="KW-1133">Transmembrane helix</keyword>
<evidence type="ECO:0000256" key="1">
    <source>
        <dbReference type="SAM" id="MobiDB-lite"/>
    </source>
</evidence>
<feature type="region of interest" description="Disordered" evidence="1">
    <location>
        <begin position="158"/>
        <end position="195"/>
    </location>
</feature>
<dbReference type="EMBL" id="PCWN01000009">
    <property type="protein sequence ID" value="PIR03712.1"/>
    <property type="molecule type" value="Genomic_DNA"/>
</dbReference>
<keyword evidence="2" id="KW-0812">Transmembrane</keyword>
<organism evidence="3 4">
    <name type="scientific">Candidatus Magasanikbacteria bacterium CG11_big_fil_rev_8_21_14_0_20_39_34</name>
    <dbReference type="NCBI Taxonomy" id="1974653"/>
    <lineage>
        <taxon>Bacteria</taxon>
        <taxon>Candidatus Magasanikiibacteriota</taxon>
    </lineage>
</organism>
<feature type="transmembrane region" description="Helical" evidence="2">
    <location>
        <begin position="224"/>
        <end position="248"/>
    </location>
</feature>
<sequence length="295" mass="31504">MFLSLIHRVYSQFHGKRSVPILGVFLYTFLLSSLFLSPTPVEGAACVYYRVLVVGGKICQPGFTEDQCKRCDPAVGKGCSYAREDSPLIPGATYGCSDTNIQNQPMESDTDCVALCKLPISGSVDGFSGKANIKCTYIENDNSCNVWSERTGIRIGEPAVGGFSTAENNKNQSNGDGNNVGSGNPDTGLPPQTEQSSILPPCALEGTCRNINNLLEVAINAGEWVFGIIGSIAFAVFIYGGFTVVTSFGNAEKVKKGYQILGSALIGMAIAFGAYLMVNFILDALQVDINFRAIK</sequence>
<reference evidence="3 4" key="1">
    <citation type="submission" date="2017-09" db="EMBL/GenBank/DDBJ databases">
        <title>Depth-based differentiation of microbial function through sediment-hosted aquifers and enrichment of novel symbionts in the deep terrestrial subsurface.</title>
        <authorList>
            <person name="Probst A.J."/>
            <person name="Ladd B."/>
            <person name="Jarett J.K."/>
            <person name="Geller-Mcgrath D.E."/>
            <person name="Sieber C.M."/>
            <person name="Emerson J.B."/>
            <person name="Anantharaman K."/>
            <person name="Thomas B.C."/>
            <person name="Malmstrom R."/>
            <person name="Stieglmeier M."/>
            <person name="Klingl A."/>
            <person name="Woyke T."/>
            <person name="Ryan C.M."/>
            <person name="Banfield J.F."/>
        </authorList>
    </citation>
    <scope>NUCLEOTIDE SEQUENCE [LARGE SCALE GENOMIC DNA]</scope>
    <source>
        <strain evidence="3">CG11_big_fil_rev_8_21_14_0_20_39_34</strain>
    </source>
</reference>
<evidence type="ECO:0000313" key="3">
    <source>
        <dbReference type="EMBL" id="PIR03712.1"/>
    </source>
</evidence>
<proteinExistence type="predicted"/>
<feature type="compositionally biased region" description="Low complexity" evidence="1">
    <location>
        <begin position="168"/>
        <end position="184"/>
    </location>
</feature>
<dbReference type="Proteomes" id="UP000229600">
    <property type="component" value="Unassembled WGS sequence"/>
</dbReference>
<evidence type="ECO:0000256" key="2">
    <source>
        <dbReference type="SAM" id="Phobius"/>
    </source>
</evidence>
<accession>A0A2H0N489</accession>
<name>A0A2H0N489_9BACT</name>
<gene>
    <name evidence="3" type="ORF">COV59_04545</name>
</gene>
<evidence type="ECO:0000313" key="4">
    <source>
        <dbReference type="Proteomes" id="UP000229600"/>
    </source>
</evidence>